<dbReference type="EMBL" id="JABVEC010000022">
    <property type="protein sequence ID" value="MBC6468940.1"/>
    <property type="molecule type" value="Genomic_DNA"/>
</dbReference>
<feature type="domain" description="DUF397" evidence="1">
    <location>
        <begin position="28"/>
        <end position="79"/>
    </location>
</feature>
<dbReference type="Proteomes" id="UP000805614">
    <property type="component" value="Unassembled WGS sequence"/>
</dbReference>
<sequence>MNPPELEWRKSRRSGTETACVEVAALPGWRKSSHSGTQTDCVETAALDGAAAVRDSKNPDGPHLAFAPGTWDSFITDVKSGRHDL</sequence>
<reference evidence="2 3" key="1">
    <citation type="submission" date="2020-06" db="EMBL/GenBank/DDBJ databases">
        <title>Actinomadura xiongansis sp. nov., isolated from soil of Baiyangdian.</title>
        <authorList>
            <person name="Zhang X."/>
        </authorList>
    </citation>
    <scope>NUCLEOTIDE SEQUENCE [LARGE SCALE GENOMIC DNA]</scope>
    <source>
        <strain evidence="2 3">HBUM206468</strain>
    </source>
</reference>
<evidence type="ECO:0000313" key="3">
    <source>
        <dbReference type="Proteomes" id="UP000805614"/>
    </source>
</evidence>
<evidence type="ECO:0000313" key="2">
    <source>
        <dbReference type="EMBL" id="MBC6468940.1"/>
    </source>
</evidence>
<dbReference type="Pfam" id="PF04149">
    <property type="entry name" value="DUF397"/>
    <property type="match status" value="2"/>
</dbReference>
<dbReference type="InterPro" id="IPR007278">
    <property type="entry name" value="DUF397"/>
</dbReference>
<protein>
    <submittedName>
        <fullName evidence="2">DUF397 domain-containing protein</fullName>
    </submittedName>
</protein>
<organism evidence="2 3">
    <name type="scientific">Actinomadura alba</name>
    <dbReference type="NCBI Taxonomy" id="406431"/>
    <lineage>
        <taxon>Bacteria</taxon>
        <taxon>Bacillati</taxon>
        <taxon>Actinomycetota</taxon>
        <taxon>Actinomycetes</taxon>
        <taxon>Streptosporangiales</taxon>
        <taxon>Thermomonosporaceae</taxon>
        <taxon>Actinomadura</taxon>
    </lineage>
</organism>
<keyword evidence="3" id="KW-1185">Reference proteome</keyword>
<feature type="domain" description="DUF397" evidence="1">
    <location>
        <begin position="6"/>
        <end position="27"/>
    </location>
</feature>
<evidence type="ECO:0000259" key="1">
    <source>
        <dbReference type="Pfam" id="PF04149"/>
    </source>
</evidence>
<gene>
    <name evidence="2" type="ORF">HKK74_26105</name>
</gene>
<name>A0ABR7LWU0_9ACTN</name>
<comment type="caution">
    <text evidence="2">The sequence shown here is derived from an EMBL/GenBank/DDBJ whole genome shotgun (WGS) entry which is preliminary data.</text>
</comment>
<dbReference type="RefSeq" id="WP_187245981.1">
    <property type="nucleotide sequence ID" value="NZ_BAAAOK010000001.1"/>
</dbReference>
<proteinExistence type="predicted"/>
<accession>A0ABR7LWU0</accession>